<dbReference type="OrthoDB" id="9784808at2"/>
<dbReference type="Proteomes" id="UP000236721">
    <property type="component" value="Unassembled WGS sequence"/>
</dbReference>
<evidence type="ECO:0000313" key="3">
    <source>
        <dbReference type="EMBL" id="SEG05845.1"/>
    </source>
</evidence>
<dbReference type="InterPro" id="IPR012674">
    <property type="entry name" value="Calycin"/>
</dbReference>
<feature type="domain" description="THAP4-like heme-binding" evidence="2">
    <location>
        <begin position="31"/>
        <end position="206"/>
    </location>
</feature>
<sequence>MKSAITFSLSAALLIPLPAMADHNVIDGMDFGPIAQLVGTWKSVESGGVDISPAQAGTEQGKGAPAITPFYEVMTFEVAADAVNASEQTLVALYYKQEVFRKADDSKFHDQRGYFIYDQENQVVYNSFCVPRTTCVTAEGAAGNEMTLTLSERGVAESNFMKDKASTTGFTMNIKIDGDTLTYSQSTILSIYDGEFAHTDSSVLERVKN</sequence>
<keyword evidence="4" id="KW-1185">Reference proteome</keyword>
<dbReference type="SUPFAM" id="SSF50814">
    <property type="entry name" value="Lipocalins"/>
    <property type="match status" value="1"/>
</dbReference>
<name>A0A1H5X381_9VIBR</name>
<dbReference type="AlphaFoldDB" id="A0A1H5X381"/>
<organism evidence="3 4">
    <name type="scientific">Vibrio hangzhouensis</name>
    <dbReference type="NCBI Taxonomy" id="462991"/>
    <lineage>
        <taxon>Bacteria</taxon>
        <taxon>Pseudomonadati</taxon>
        <taxon>Pseudomonadota</taxon>
        <taxon>Gammaproteobacteria</taxon>
        <taxon>Vibrionales</taxon>
        <taxon>Vibrionaceae</taxon>
        <taxon>Vibrio</taxon>
    </lineage>
</organism>
<dbReference type="InterPro" id="IPR014602">
    <property type="entry name" value="UCP036226"/>
</dbReference>
<feature type="signal peptide" evidence="1">
    <location>
        <begin position="1"/>
        <end position="21"/>
    </location>
</feature>
<accession>A0A1H5X381</accession>
<dbReference type="RefSeq" id="WP_103879913.1">
    <property type="nucleotide sequence ID" value="NZ_FNVG01000006.1"/>
</dbReference>
<proteinExistence type="predicted"/>
<dbReference type="EMBL" id="FNVG01000006">
    <property type="protein sequence ID" value="SEG05845.1"/>
    <property type="molecule type" value="Genomic_DNA"/>
</dbReference>
<protein>
    <recommendedName>
        <fullName evidence="2">THAP4-like heme-binding domain-containing protein</fullName>
    </recommendedName>
</protein>
<keyword evidence="1" id="KW-0732">Signal</keyword>
<evidence type="ECO:0000313" key="4">
    <source>
        <dbReference type="Proteomes" id="UP000236721"/>
    </source>
</evidence>
<dbReference type="Pfam" id="PF08768">
    <property type="entry name" value="THAP4_heme-bd"/>
    <property type="match status" value="1"/>
</dbReference>
<evidence type="ECO:0000256" key="1">
    <source>
        <dbReference type="SAM" id="SignalP"/>
    </source>
</evidence>
<reference evidence="4" key="1">
    <citation type="submission" date="2016-10" db="EMBL/GenBank/DDBJ databases">
        <authorList>
            <person name="Varghese N."/>
            <person name="Submissions S."/>
        </authorList>
    </citation>
    <scope>NUCLEOTIDE SEQUENCE [LARGE SCALE GENOMIC DNA]</scope>
    <source>
        <strain evidence="4">CGMCC 1.7062</strain>
    </source>
</reference>
<dbReference type="PIRSF" id="PIRSF036226">
    <property type="entry name" value="UCP036226"/>
    <property type="match status" value="1"/>
</dbReference>
<feature type="chain" id="PRO_5009288996" description="THAP4-like heme-binding domain-containing protein" evidence="1">
    <location>
        <begin position="22"/>
        <end position="209"/>
    </location>
</feature>
<evidence type="ECO:0000259" key="2">
    <source>
        <dbReference type="Pfam" id="PF08768"/>
    </source>
</evidence>
<gene>
    <name evidence="3" type="ORF">SAMN04488244_106175</name>
</gene>
<dbReference type="InterPro" id="IPR014878">
    <property type="entry name" value="THAP4-like_heme-bd"/>
</dbReference>
<dbReference type="Gene3D" id="2.40.128.20">
    <property type="match status" value="1"/>
</dbReference>